<proteinExistence type="inferred from homology"/>
<keyword evidence="6 11" id="KW-1133">Transmembrane helix</keyword>
<comment type="subcellular location">
    <subcellularLocation>
        <location evidence="1">Mitochondrion membrane</location>
        <topology evidence="1">Multi-pass membrane protein</topology>
    </subcellularLocation>
</comment>
<evidence type="ECO:0000256" key="3">
    <source>
        <dbReference type="ARBA" id="ARBA00022448"/>
    </source>
</evidence>
<evidence type="ECO:0000256" key="11">
    <source>
        <dbReference type="SAM" id="Phobius"/>
    </source>
</evidence>
<feature type="repeat" description="Solcar" evidence="9">
    <location>
        <begin position="8"/>
        <end position="94"/>
    </location>
</feature>
<dbReference type="GO" id="GO:0022857">
    <property type="term" value="F:transmembrane transporter activity"/>
    <property type="evidence" value="ECO:0007669"/>
    <property type="project" value="TreeGrafter"/>
</dbReference>
<dbReference type="AlphaFoldDB" id="A0AA87ZZV4"/>
<dbReference type="Pfam" id="PF00153">
    <property type="entry name" value="Mito_carr"/>
    <property type="match status" value="3"/>
</dbReference>
<feature type="transmembrane region" description="Helical" evidence="11">
    <location>
        <begin position="350"/>
        <end position="371"/>
    </location>
</feature>
<organism evidence="12 13">
    <name type="scientific">Ficus carica</name>
    <name type="common">Common fig</name>
    <dbReference type="NCBI Taxonomy" id="3494"/>
    <lineage>
        <taxon>Eukaryota</taxon>
        <taxon>Viridiplantae</taxon>
        <taxon>Streptophyta</taxon>
        <taxon>Embryophyta</taxon>
        <taxon>Tracheophyta</taxon>
        <taxon>Spermatophyta</taxon>
        <taxon>Magnoliopsida</taxon>
        <taxon>eudicotyledons</taxon>
        <taxon>Gunneridae</taxon>
        <taxon>Pentapetalae</taxon>
        <taxon>rosids</taxon>
        <taxon>fabids</taxon>
        <taxon>Rosales</taxon>
        <taxon>Moraceae</taxon>
        <taxon>Ficeae</taxon>
        <taxon>Ficus</taxon>
    </lineage>
</organism>
<evidence type="ECO:0000256" key="2">
    <source>
        <dbReference type="ARBA" id="ARBA00006375"/>
    </source>
</evidence>
<gene>
    <name evidence="12" type="ORF">TIFTF001_011211</name>
</gene>
<reference evidence="12" key="1">
    <citation type="submission" date="2023-07" db="EMBL/GenBank/DDBJ databases">
        <title>draft genome sequence of fig (Ficus carica).</title>
        <authorList>
            <person name="Takahashi T."/>
            <person name="Nishimura K."/>
        </authorList>
    </citation>
    <scope>NUCLEOTIDE SEQUENCE</scope>
</reference>
<evidence type="ECO:0000256" key="5">
    <source>
        <dbReference type="ARBA" id="ARBA00022737"/>
    </source>
</evidence>
<dbReference type="EMBL" id="BTGU01000013">
    <property type="protein sequence ID" value="GMN42007.1"/>
    <property type="molecule type" value="Genomic_DNA"/>
</dbReference>
<dbReference type="PANTHER" id="PTHR45624:SF36">
    <property type="entry name" value="S-ADENOSYLMETHIONINE CARRIER 2, CHLOROPLASTIC-RELATED"/>
    <property type="match status" value="1"/>
</dbReference>
<dbReference type="SUPFAM" id="SSF103506">
    <property type="entry name" value="Mitochondrial carrier"/>
    <property type="match status" value="1"/>
</dbReference>
<evidence type="ECO:0000313" key="13">
    <source>
        <dbReference type="Proteomes" id="UP001187192"/>
    </source>
</evidence>
<feature type="repeat" description="Solcar" evidence="9">
    <location>
        <begin position="104"/>
        <end position="255"/>
    </location>
</feature>
<evidence type="ECO:0000256" key="1">
    <source>
        <dbReference type="ARBA" id="ARBA00004225"/>
    </source>
</evidence>
<evidence type="ECO:0000256" key="8">
    <source>
        <dbReference type="ARBA" id="ARBA00023136"/>
    </source>
</evidence>
<keyword evidence="7" id="KW-0496">Mitochondrion</keyword>
<keyword evidence="4 9" id="KW-0812">Transmembrane</keyword>
<evidence type="ECO:0000313" key="12">
    <source>
        <dbReference type="EMBL" id="GMN42007.1"/>
    </source>
</evidence>
<dbReference type="Proteomes" id="UP001187192">
    <property type="component" value="Unassembled WGS sequence"/>
</dbReference>
<keyword evidence="8 9" id="KW-0472">Membrane</keyword>
<sequence length="383" mass="41999">MDELWKNKIFAIHITAAAGSVALGTAVTYPFDTIKVLVQVSSGSSKQLTATQALERVRKISGNSGLFNGFGWLALGRILGVGARFGTYEIVTAFYKDGRQYNYVHVSEALMAGMVAGAAESLLSSPFELIKLRAQVTSASRVPSHSSVLNKQVVAPVIEKLLRGYTPEKKALNYSVDLLSTLTNKHSNMTSALQGYPWMMSGSGNPPSVFNVRRPSEIISLEGWRALWRGLRPGLVRDSVYGGVFFSTWQFLHNAMLDWKAVGMDPIPSVNEDVDPLSPLAVSLAAGFSGSVAAVSSHCFDTAKCRSLCTVLPKFVSLERKLLKWKRPGSRFERFTGIHPADRNVLFNGIWLRMARCGVASFFMVGYYFLAVDQLVSRGNRLT</sequence>
<dbReference type="GO" id="GO:0031966">
    <property type="term" value="C:mitochondrial membrane"/>
    <property type="evidence" value="ECO:0007669"/>
    <property type="project" value="UniProtKB-SubCell"/>
</dbReference>
<evidence type="ECO:0000256" key="6">
    <source>
        <dbReference type="ARBA" id="ARBA00022989"/>
    </source>
</evidence>
<accession>A0AA87ZZV4</accession>
<dbReference type="PROSITE" id="PS50920">
    <property type="entry name" value="SOLCAR"/>
    <property type="match status" value="2"/>
</dbReference>
<dbReference type="Gene3D" id="1.50.40.10">
    <property type="entry name" value="Mitochondrial carrier domain"/>
    <property type="match status" value="2"/>
</dbReference>
<keyword evidence="3 10" id="KW-0813">Transport</keyword>
<dbReference type="InterPro" id="IPR023395">
    <property type="entry name" value="MCP_dom_sf"/>
</dbReference>
<dbReference type="PANTHER" id="PTHR45624">
    <property type="entry name" value="MITOCHONDRIAL BASIC AMINO ACIDS TRANSPORTER-RELATED"/>
    <property type="match status" value="1"/>
</dbReference>
<keyword evidence="5" id="KW-0677">Repeat</keyword>
<protein>
    <submittedName>
        <fullName evidence="12">Uncharacterized protein</fullName>
    </submittedName>
</protein>
<evidence type="ECO:0000256" key="9">
    <source>
        <dbReference type="PROSITE-ProRule" id="PRU00282"/>
    </source>
</evidence>
<evidence type="ECO:0000256" key="10">
    <source>
        <dbReference type="RuleBase" id="RU000488"/>
    </source>
</evidence>
<dbReference type="InterPro" id="IPR050567">
    <property type="entry name" value="Mitochondrial_Carrier"/>
</dbReference>
<comment type="caution">
    <text evidence="12">The sequence shown here is derived from an EMBL/GenBank/DDBJ whole genome shotgun (WGS) entry which is preliminary data.</text>
</comment>
<keyword evidence="13" id="KW-1185">Reference proteome</keyword>
<name>A0AA87ZZV4_FICCA</name>
<dbReference type="InterPro" id="IPR018108">
    <property type="entry name" value="MCP_transmembrane"/>
</dbReference>
<comment type="similarity">
    <text evidence="2 10">Belongs to the mitochondrial carrier (TC 2.A.29) family.</text>
</comment>
<evidence type="ECO:0000256" key="4">
    <source>
        <dbReference type="ARBA" id="ARBA00022692"/>
    </source>
</evidence>
<evidence type="ECO:0000256" key="7">
    <source>
        <dbReference type="ARBA" id="ARBA00023128"/>
    </source>
</evidence>